<reference evidence="2" key="2">
    <citation type="journal article" date="2014" name="PLoS ONE">
        <title>Genome and Transcriptome Analysis of the Fungal Pathogen Fusarium oxysporum f. sp. cubense Causing Banana Vascular Wilt Disease.</title>
        <authorList>
            <person name="Guo L."/>
            <person name="Han L."/>
            <person name="Yang L."/>
            <person name="Zeng H."/>
            <person name="Fan D."/>
            <person name="Zhu Y."/>
            <person name="Feng Y."/>
            <person name="Wang G."/>
            <person name="Peng C."/>
            <person name="Jiang X."/>
            <person name="Zhou D."/>
            <person name="Ni P."/>
            <person name="Liang C."/>
            <person name="Liu L."/>
            <person name="Wang J."/>
            <person name="Mao C."/>
            <person name="Fang X."/>
            <person name="Peng M."/>
            <person name="Huang J."/>
        </authorList>
    </citation>
    <scope>NUCLEOTIDE SEQUENCE [LARGE SCALE GENOMIC DNA]</scope>
    <source>
        <strain evidence="2">race 1</strain>
    </source>
</reference>
<name>N4TS56_FUSC1</name>
<dbReference type="Proteomes" id="UP000016928">
    <property type="component" value="Unassembled WGS sequence"/>
</dbReference>
<dbReference type="AlphaFoldDB" id="N4TS56"/>
<proteinExistence type="predicted"/>
<dbReference type="VEuPathDB" id="FungiDB:FOC1_g10015040"/>
<sequence>MDYKDHIHKLQQPNTLINLSYFNIPKCAQGVVTVY</sequence>
<evidence type="ECO:0000313" key="2">
    <source>
        <dbReference type="Proteomes" id="UP000016928"/>
    </source>
</evidence>
<protein>
    <submittedName>
        <fullName evidence="1">Uncharacterized protein</fullName>
    </submittedName>
</protein>
<organism evidence="1 2">
    <name type="scientific">Fusarium oxysporum f. sp. cubense (strain race 1)</name>
    <name type="common">Panama disease fungus</name>
    <dbReference type="NCBI Taxonomy" id="1229664"/>
    <lineage>
        <taxon>Eukaryota</taxon>
        <taxon>Fungi</taxon>
        <taxon>Dikarya</taxon>
        <taxon>Ascomycota</taxon>
        <taxon>Pezizomycotina</taxon>
        <taxon>Sordariomycetes</taxon>
        <taxon>Hypocreomycetidae</taxon>
        <taxon>Hypocreales</taxon>
        <taxon>Nectriaceae</taxon>
        <taxon>Fusarium</taxon>
        <taxon>Fusarium oxysporum species complex</taxon>
    </lineage>
</organism>
<evidence type="ECO:0000313" key="1">
    <source>
        <dbReference type="EMBL" id="ENH62082.1"/>
    </source>
</evidence>
<accession>N4TS56</accession>
<dbReference type="EMBL" id="KB731260">
    <property type="protein sequence ID" value="ENH62082.1"/>
    <property type="molecule type" value="Genomic_DNA"/>
</dbReference>
<gene>
    <name evidence="1" type="ORF">FOC1_g10015040</name>
</gene>
<dbReference type="HOGENOM" id="CLU_3368490_0_0_1"/>
<reference evidence="2" key="1">
    <citation type="submission" date="2012-09" db="EMBL/GenBank/DDBJ databases">
        <title>Genome sequencing and comparative transcriptomics of race 1 and race 4 of banana pathogen: Fusarium oxysporum f. sp. cubense.</title>
        <authorList>
            <person name="Fang X."/>
            <person name="Huang J."/>
        </authorList>
    </citation>
    <scope>NUCLEOTIDE SEQUENCE [LARGE SCALE GENOMIC DNA]</scope>
    <source>
        <strain evidence="2">race 1</strain>
    </source>
</reference>